<evidence type="ECO:0000313" key="3">
    <source>
        <dbReference type="EMBL" id="XDS46273.1"/>
    </source>
</evidence>
<feature type="transmembrane region" description="Helical" evidence="1">
    <location>
        <begin position="271"/>
        <end position="294"/>
    </location>
</feature>
<keyword evidence="1" id="KW-0812">Transmembrane</keyword>
<reference evidence="3" key="1">
    <citation type="submission" date="2023-07" db="EMBL/GenBank/DDBJ databases">
        <title>Bifidobacterium aquikefiriaerophilum sp. nov. and Bifidobacterium eccum sp. nov., isolated from water kefir.</title>
        <authorList>
            <person name="Breselge S."/>
            <person name="Bellassi P."/>
            <person name="Barcenilla C."/>
            <person name="Alvarez-Ordonez A."/>
            <person name="Morelli L."/>
            <person name="Cotter P.D."/>
        </authorList>
    </citation>
    <scope>NUCLEOTIDE SEQUENCE</scope>
    <source>
        <strain evidence="4">WK013_4_14</strain>
        <strain evidence="3">WK048_4_13</strain>
    </source>
</reference>
<protein>
    <submittedName>
        <fullName evidence="3">DUF2318 domain-containing protein</fullName>
    </submittedName>
</protein>
<dbReference type="RefSeq" id="WP_369342806.1">
    <property type="nucleotide sequence ID" value="NZ_CP129675.1"/>
</dbReference>
<evidence type="ECO:0000313" key="4">
    <source>
        <dbReference type="EMBL" id="XDS48948.1"/>
    </source>
</evidence>
<dbReference type="InterPro" id="IPR018758">
    <property type="entry name" value="FtrD-like"/>
</dbReference>
<dbReference type="AlphaFoldDB" id="A0AB39UBV2"/>
<feature type="transmembrane region" description="Helical" evidence="1">
    <location>
        <begin position="147"/>
        <end position="168"/>
    </location>
</feature>
<feature type="transmembrane region" description="Helical" evidence="1">
    <location>
        <begin position="70"/>
        <end position="92"/>
    </location>
</feature>
<feature type="domain" description="Membrane iron-sulfur containing protein FtrD-like" evidence="2">
    <location>
        <begin position="322"/>
        <end position="422"/>
    </location>
</feature>
<feature type="transmembrane region" description="Helical" evidence="1">
    <location>
        <begin position="104"/>
        <end position="125"/>
    </location>
</feature>
<feature type="transmembrane region" description="Helical" evidence="1">
    <location>
        <begin position="230"/>
        <end position="251"/>
    </location>
</feature>
<evidence type="ECO:0000259" key="2">
    <source>
        <dbReference type="Pfam" id="PF10080"/>
    </source>
</evidence>
<organism evidence="3">
    <name type="scientific">Bifidobacterium fermentum</name>
    <dbReference type="NCBI Taxonomy" id="3059035"/>
    <lineage>
        <taxon>Bacteria</taxon>
        <taxon>Bacillati</taxon>
        <taxon>Actinomycetota</taxon>
        <taxon>Actinomycetes</taxon>
        <taxon>Bifidobacteriales</taxon>
        <taxon>Bifidobacteriaceae</taxon>
        <taxon>Bifidobacterium</taxon>
    </lineage>
</organism>
<feature type="transmembrane region" description="Helical" evidence="1">
    <location>
        <begin position="199"/>
        <end position="223"/>
    </location>
</feature>
<keyword evidence="1" id="KW-0472">Membrane</keyword>
<gene>
    <name evidence="4" type="ORF">QN216_01360</name>
    <name evidence="3" type="ORF">QN217_09095</name>
</gene>
<proteinExistence type="predicted"/>
<feature type="transmembrane region" description="Helical" evidence="1">
    <location>
        <begin position="175"/>
        <end position="193"/>
    </location>
</feature>
<dbReference type="Pfam" id="PF10080">
    <property type="entry name" value="FtrD-like"/>
    <property type="match status" value="1"/>
</dbReference>
<feature type="transmembrane region" description="Helical" evidence="1">
    <location>
        <begin position="40"/>
        <end position="58"/>
    </location>
</feature>
<keyword evidence="1" id="KW-1133">Transmembrane helix</keyword>
<accession>A0AB39UBV2</accession>
<sequence length="424" mass="46052">MLEQFVTVLPGTLGPALLVMCLNVLLGVGEGRKRPRSAHWRFLGLVLGILGATVFAALRATAVINQRTFINYPTLVCCVIADIAVMFVIVVARRMTRDWTHHALWLHIGNAVAGIAIALTVFRALPDVILELTIFIEPGDPVFTSEMLLRALGFMLGVGASIVVACIIRSMRLTATPLWFTVAALLLMALIFIQHLTSLVTLMLAVGDIMLHGLSFHLLVWFINNTSWMIIAQVWVFIVPAIASVIAGFRISAAVGNPADSRRHVALKRRAMLSAAWTVIASIGVTVALTYGVAQTNKQPVLSRPESYSLVHDTATIKFSQISDGHLHRFQYKAKDGTVMRFIIIKKNGGAYGVGLDACENCGDAGYYEKDGKIICKRCDVAINLATIGFKGGCNPIPFPYKTTHGAIVINTADLDALSSHFKS</sequence>
<evidence type="ECO:0000256" key="1">
    <source>
        <dbReference type="SAM" id="Phobius"/>
    </source>
</evidence>
<name>A0AB39UBV2_9BIFI</name>
<dbReference type="EMBL" id="CP129682">
    <property type="protein sequence ID" value="XDS48948.1"/>
    <property type="molecule type" value="Genomic_DNA"/>
</dbReference>
<dbReference type="EMBL" id="CP129675">
    <property type="protein sequence ID" value="XDS46273.1"/>
    <property type="molecule type" value="Genomic_DNA"/>
</dbReference>
<feature type="transmembrane region" description="Helical" evidence="1">
    <location>
        <begin position="6"/>
        <end position="28"/>
    </location>
</feature>